<dbReference type="GO" id="GO:0000250">
    <property type="term" value="F:lanosterol synthase activity"/>
    <property type="evidence" value="ECO:0007669"/>
    <property type="project" value="TreeGrafter"/>
</dbReference>
<dbReference type="GO" id="GO:0006696">
    <property type="term" value="P:ergosterol biosynthetic process"/>
    <property type="evidence" value="ECO:0007669"/>
    <property type="project" value="TreeGrafter"/>
</dbReference>
<keyword evidence="5" id="KW-0443">Lipid metabolism</keyword>
<sequence length="722" mass="83338">MLSEPRTSVLPKTDTTRWRLESNNIGVNLWHYLTEEELPKARLQTRAEKYFLGLPAEIRSLPPAQTFDESARNGLVFYEGLQQDAGHWTCSYGGPSFLLPGIVFAMYITKKPIPEEWKIEMTRWICKHQNEDGGWGLHTFAETTVNATVLYYITLRILGMREDHSIAVKARRRLKELGGALQAPQWARYWLAVLNLFEWEGIAPVPAEMWMLPDWVPFHPWRWWIHCRAVYLPVSYLYSNKCQVELDDFLKAIRREIFVEPYELIRFSANMHTVGPLERKQELSIFLTVANHSMRLWETWLRPLWVRGRADDTVRDLLKREDENTEYNDIAPVNKAFHIVAAYFIHGLESKAVRKHHDKILPYLWMGDDGINCGGTNGTQLWDTEFSVIGIVESGLGTDPRFRTMLEKAHRFLEVSQIRDDLPDPYRQRRKGGWPFSTKDNGYIVSDCAAEGLKATLLLQEELGFDPLISQDRLQDCVDTLLLMQNKNGGFGSYEKTRCSTYVEMFNPAELFDRCMVEYSYPECTCAVISSFALFRKHYPSYRASEIKSAIKAGGQFIQENQRTDGSWYGSWAVCFTYGTMFGIEGLVAAGHDYETSASIRRACKFLVGKQRDDGGWGEHWTSCEKGVYVDMDSQVVMTAWACLGLMSARYPDARVVSRGLELIRSRQQSNGEWLQESIEGIFNCTCTIEYPNYKFHFPIRALGRYQHDYIPALRILRTEKA</sequence>
<evidence type="ECO:0000256" key="3">
    <source>
        <dbReference type="ARBA" id="ARBA00022737"/>
    </source>
</evidence>
<name>A0A2T2NEG1_CORCC</name>
<evidence type="ECO:0000256" key="6">
    <source>
        <dbReference type="ARBA" id="ARBA00023235"/>
    </source>
</evidence>
<feature type="domain" description="Squalene cyclase N-terminal" evidence="9">
    <location>
        <begin position="81"/>
        <end position="335"/>
    </location>
</feature>
<dbReference type="SUPFAM" id="SSF48239">
    <property type="entry name" value="Terpenoid cyclases/Protein prenyltransferases"/>
    <property type="match status" value="2"/>
</dbReference>
<dbReference type="FunFam" id="1.50.10.20:FF:000003">
    <property type="entry name" value="Terpene cyclase/mutase family member"/>
    <property type="match status" value="1"/>
</dbReference>
<dbReference type="NCBIfam" id="TIGR01787">
    <property type="entry name" value="squalene_cyclas"/>
    <property type="match status" value="1"/>
</dbReference>
<protein>
    <recommendedName>
        <fullName evidence="7">Terpene cyclase/mutase family member</fullName>
        <ecNumber evidence="7">5.4.99.-</ecNumber>
    </recommendedName>
</protein>
<dbReference type="PANTHER" id="PTHR11764:SF20">
    <property type="entry name" value="LANOSTEROL SYNTHASE"/>
    <property type="match status" value="1"/>
</dbReference>
<dbReference type="InterPro" id="IPR032696">
    <property type="entry name" value="SQ_cyclase_C"/>
</dbReference>
<gene>
    <name evidence="10" type="ORF">BS50DRAFT_590835</name>
</gene>
<accession>A0A2T2NEG1</accession>
<evidence type="ECO:0000256" key="4">
    <source>
        <dbReference type="ARBA" id="ARBA00022955"/>
    </source>
</evidence>
<evidence type="ECO:0000313" key="10">
    <source>
        <dbReference type="EMBL" id="PSN63824.1"/>
    </source>
</evidence>
<comment type="similarity">
    <text evidence="1 7">Belongs to the terpene cyclase/mutase family.</text>
</comment>
<keyword evidence="3" id="KW-0677">Repeat</keyword>
<keyword evidence="6 7" id="KW-0413">Isomerase</keyword>
<dbReference type="OrthoDB" id="21502at2759"/>
<evidence type="ECO:0000256" key="7">
    <source>
        <dbReference type="RuleBase" id="RU362003"/>
    </source>
</evidence>
<evidence type="ECO:0000256" key="1">
    <source>
        <dbReference type="ARBA" id="ARBA00009755"/>
    </source>
</evidence>
<reference evidence="10 11" key="1">
    <citation type="journal article" date="2018" name="Front. Microbiol.">
        <title>Genome-Wide Analysis of Corynespora cassiicola Leaf Fall Disease Putative Effectors.</title>
        <authorList>
            <person name="Lopez D."/>
            <person name="Ribeiro S."/>
            <person name="Label P."/>
            <person name="Fumanal B."/>
            <person name="Venisse J.S."/>
            <person name="Kohler A."/>
            <person name="de Oliveira R.R."/>
            <person name="Labutti K."/>
            <person name="Lipzen A."/>
            <person name="Lail K."/>
            <person name="Bauer D."/>
            <person name="Ohm R.A."/>
            <person name="Barry K.W."/>
            <person name="Spatafora J."/>
            <person name="Grigoriev I.V."/>
            <person name="Martin F.M."/>
            <person name="Pujade-Renaud V."/>
        </authorList>
    </citation>
    <scope>NUCLEOTIDE SEQUENCE [LARGE SCALE GENOMIC DNA]</scope>
    <source>
        <strain evidence="10 11">Philippines</strain>
    </source>
</reference>
<keyword evidence="2" id="KW-0444">Lipid biosynthesis</keyword>
<evidence type="ECO:0000259" key="8">
    <source>
        <dbReference type="Pfam" id="PF13243"/>
    </source>
</evidence>
<dbReference type="PANTHER" id="PTHR11764">
    <property type="entry name" value="TERPENE CYCLASE/MUTASE FAMILY MEMBER"/>
    <property type="match status" value="1"/>
</dbReference>
<dbReference type="GO" id="GO:0016104">
    <property type="term" value="P:triterpenoid biosynthetic process"/>
    <property type="evidence" value="ECO:0007669"/>
    <property type="project" value="InterPro"/>
</dbReference>
<proteinExistence type="inferred from homology"/>
<keyword evidence="4" id="KW-0752">Steroid biosynthesis</keyword>
<dbReference type="Gene3D" id="6.20.120.20">
    <property type="match status" value="1"/>
</dbReference>
<evidence type="ECO:0000313" key="11">
    <source>
        <dbReference type="Proteomes" id="UP000240883"/>
    </source>
</evidence>
<evidence type="ECO:0000256" key="5">
    <source>
        <dbReference type="ARBA" id="ARBA00023098"/>
    </source>
</evidence>
<dbReference type="InterPro" id="IPR018333">
    <property type="entry name" value="Squalene_cyclase"/>
</dbReference>
<dbReference type="AlphaFoldDB" id="A0A2T2NEG1"/>
<organism evidence="10 11">
    <name type="scientific">Corynespora cassiicola Philippines</name>
    <dbReference type="NCBI Taxonomy" id="1448308"/>
    <lineage>
        <taxon>Eukaryota</taxon>
        <taxon>Fungi</taxon>
        <taxon>Dikarya</taxon>
        <taxon>Ascomycota</taxon>
        <taxon>Pezizomycotina</taxon>
        <taxon>Dothideomycetes</taxon>
        <taxon>Pleosporomycetidae</taxon>
        <taxon>Pleosporales</taxon>
        <taxon>Corynesporascaceae</taxon>
        <taxon>Corynespora</taxon>
    </lineage>
</organism>
<dbReference type="EC" id="5.4.99.-" evidence="7"/>
<dbReference type="Pfam" id="PF13243">
    <property type="entry name" value="SQHop_cyclase_C"/>
    <property type="match status" value="1"/>
</dbReference>
<dbReference type="InterPro" id="IPR002365">
    <property type="entry name" value="Terpene_synthase_CS"/>
</dbReference>
<feature type="domain" description="Squalene cyclase C-terminal" evidence="8">
    <location>
        <begin position="381"/>
        <end position="707"/>
    </location>
</feature>
<dbReference type="PROSITE" id="PS01074">
    <property type="entry name" value="TERPENE_SYNTHASES"/>
    <property type="match status" value="1"/>
</dbReference>
<dbReference type="CDD" id="cd02892">
    <property type="entry name" value="SQCY_1"/>
    <property type="match status" value="1"/>
</dbReference>
<dbReference type="Gene3D" id="1.50.10.20">
    <property type="match status" value="2"/>
</dbReference>
<evidence type="ECO:0000256" key="2">
    <source>
        <dbReference type="ARBA" id="ARBA00022516"/>
    </source>
</evidence>
<dbReference type="EMBL" id="KZ678139">
    <property type="protein sequence ID" value="PSN63824.1"/>
    <property type="molecule type" value="Genomic_DNA"/>
</dbReference>
<dbReference type="Pfam" id="PF13249">
    <property type="entry name" value="SQHop_cyclase_N"/>
    <property type="match status" value="1"/>
</dbReference>
<dbReference type="GO" id="GO:0005811">
    <property type="term" value="C:lipid droplet"/>
    <property type="evidence" value="ECO:0007669"/>
    <property type="project" value="InterPro"/>
</dbReference>
<dbReference type="InterPro" id="IPR008930">
    <property type="entry name" value="Terpenoid_cyclase/PrenylTrfase"/>
</dbReference>
<dbReference type="SFLD" id="SFLDG01016">
    <property type="entry name" value="Prenyltransferase_Like_2"/>
    <property type="match status" value="1"/>
</dbReference>
<evidence type="ECO:0000259" key="9">
    <source>
        <dbReference type="Pfam" id="PF13249"/>
    </source>
</evidence>
<keyword evidence="11" id="KW-1185">Reference proteome</keyword>
<dbReference type="Proteomes" id="UP000240883">
    <property type="component" value="Unassembled WGS sequence"/>
</dbReference>
<dbReference type="STRING" id="1448308.A0A2T2NEG1"/>
<dbReference type="InterPro" id="IPR032697">
    <property type="entry name" value="SQ_cyclase_N"/>
</dbReference>